<dbReference type="EMBL" id="JBFCZG010000003">
    <property type="protein sequence ID" value="KAL3424087.1"/>
    <property type="molecule type" value="Genomic_DNA"/>
</dbReference>
<organism evidence="3 4">
    <name type="scientific">Phlyctema vagabunda</name>
    <dbReference type="NCBI Taxonomy" id="108571"/>
    <lineage>
        <taxon>Eukaryota</taxon>
        <taxon>Fungi</taxon>
        <taxon>Dikarya</taxon>
        <taxon>Ascomycota</taxon>
        <taxon>Pezizomycotina</taxon>
        <taxon>Leotiomycetes</taxon>
        <taxon>Helotiales</taxon>
        <taxon>Dermateaceae</taxon>
        <taxon>Phlyctema</taxon>
    </lineage>
</organism>
<dbReference type="Proteomes" id="UP001629113">
    <property type="component" value="Unassembled WGS sequence"/>
</dbReference>
<proteinExistence type="predicted"/>
<keyword evidence="4" id="KW-1185">Reference proteome</keyword>
<keyword evidence="1" id="KW-0812">Transmembrane</keyword>
<keyword evidence="1" id="KW-0472">Membrane</keyword>
<dbReference type="InterPro" id="IPR005197">
    <property type="entry name" value="Glyco_hydro_71"/>
</dbReference>
<dbReference type="Gene3D" id="3.20.20.80">
    <property type="entry name" value="Glycosidases"/>
    <property type="match status" value="1"/>
</dbReference>
<protein>
    <submittedName>
        <fullName evidence="3">Glucan endo-1,3-alpha-glucosidase agn1</fullName>
    </submittedName>
</protein>
<evidence type="ECO:0000256" key="1">
    <source>
        <dbReference type="SAM" id="Phobius"/>
    </source>
</evidence>
<dbReference type="InterPro" id="IPR051130">
    <property type="entry name" value="Mito_struct-func_regulator"/>
</dbReference>
<feature type="chain" id="PRO_5046656475" evidence="2">
    <location>
        <begin position="19"/>
        <end position="465"/>
    </location>
</feature>
<dbReference type="CDD" id="cd11577">
    <property type="entry name" value="GH71"/>
    <property type="match status" value="1"/>
</dbReference>
<evidence type="ECO:0000313" key="4">
    <source>
        <dbReference type="Proteomes" id="UP001629113"/>
    </source>
</evidence>
<dbReference type="Pfam" id="PF03659">
    <property type="entry name" value="Glyco_hydro_71"/>
    <property type="match status" value="1"/>
</dbReference>
<sequence>MRVFLFLSVLLSGYQVHAYTVFAHFMVGNTKKYSVGDWEDDITEARASHIDGFALNLAFEEAPNEKGVANAFQAAKNLGSDFKLFFSFDYLGMGPWTADSVVDLVNQYSGEDAYFKRGSKPLVSTFEGTSPASIAEWPVIKEKTNCFFVPSWSSMGAKGAMNSTAVDGLFSWAAWPDGPRDMTDSIDETYLHYLQNKTYMMPVSPWFYTNLPGYEKNWLWRGDDLWYDRWQEVLSIRPEFVQILTWNDYGESHYIGPLRNKAYKAFKDGDAPYNYAKNMPHDGWRVLLPYLIDMYKSGSASIPQESLVSWYRLAKADRCTDGGTTGNSGNQGQTTFIPTTIVQDKIFFSALLESPASVSISIGGVNITSTWENTPDGEAGIYHGSVDFGDNLGEVIVEVSRDGHSVARVVGESIDDSCPHNIQNYNAWVGSDPTFSNLGSIDRPPLLALVGITLLMALAGASLLS</sequence>
<reference evidence="3 4" key="1">
    <citation type="submission" date="2024-06" db="EMBL/GenBank/DDBJ databases">
        <title>Complete genome of Phlyctema vagabunda strain 19-DSS-EL-015.</title>
        <authorList>
            <person name="Fiorenzani C."/>
        </authorList>
    </citation>
    <scope>NUCLEOTIDE SEQUENCE [LARGE SCALE GENOMIC DNA]</scope>
    <source>
        <strain evidence="3 4">19-DSS-EL-015</strain>
    </source>
</reference>
<dbReference type="PANTHER" id="PTHR43173:SF33">
    <property type="entry name" value="ASCUS WALL ENDO-1,3-ALPHA-GLUCANASE-RELATED"/>
    <property type="match status" value="1"/>
</dbReference>
<feature type="signal peptide" evidence="2">
    <location>
        <begin position="1"/>
        <end position="18"/>
    </location>
</feature>
<accession>A0ABR4PLX2</accession>
<keyword evidence="2" id="KW-0732">Signal</keyword>
<evidence type="ECO:0000313" key="3">
    <source>
        <dbReference type="EMBL" id="KAL3424087.1"/>
    </source>
</evidence>
<comment type="caution">
    <text evidence="3">The sequence shown here is derived from an EMBL/GenBank/DDBJ whole genome shotgun (WGS) entry which is preliminary data.</text>
</comment>
<gene>
    <name evidence="3" type="ORF">PVAG01_03368</name>
</gene>
<dbReference type="PANTHER" id="PTHR43173">
    <property type="entry name" value="ABC1 FAMILY PROTEIN"/>
    <property type="match status" value="1"/>
</dbReference>
<feature type="transmembrane region" description="Helical" evidence="1">
    <location>
        <begin position="446"/>
        <end position="464"/>
    </location>
</feature>
<name>A0ABR4PLX2_9HELO</name>
<keyword evidence="1" id="KW-1133">Transmembrane helix</keyword>
<evidence type="ECO:0000256" key="2">
    <source>
        <dbReference type="SAM" id="SignalP"/>
    </source>
</evidence>